<accession>A0AAV4VY48</accession>
<organism evidence="1 2">
    <name type="scientific">Caerostris extrusa</name>
    <name type="common">Bark spider</name>
    <name type="synonym">Caerostris bankana</name>
    <dbReference type="NCBI Taxonomy" id="172846"/>
    <lineage>
        <taxon>Eukaryota</taxon>
        <taxon>Metazoa</taxon>
        <taxon>Ecdysozoa</taxon>
        <taxon>Arthropoda</taxon>
        <taxon>Chelicerata</taxon>
        <taxon>Arachnida</taxon>
        <taxon>Araneae</taxon>
        <taxon>Araneomorphae</taxon>
        <taxon>Entelegynae</taxon>
        <taxon>Araneoidea</taxon>
        <taxon>Araneidae</taxon>
        <taxon>Caerostris</taxon>
    </lineage>
</organism>
<protein>
    <submittedName>
        <fullName evidence="1">Uncharacterized protein</fullName>
    </submittedName>
</protein>
<dbReference type="Proteomes" id="UP001054945">
    <property type="component" value="Unassembled WGS sequence"/>
</dbReference>
<gene>
    <name evidence="1" type="ORF">CEXT_193811</name>
</gene>
<dbReference type="EMBL" id="BPLR01015268">
    <property type="protein sequence ID" value="GIY74874.1"/>
    <property type="molecule type" value="Genomic_DNA"/>
</dbReference>
<sequence length="105" mass="12012">MIGPYQKRGISHSKMAWKFLVLNSLKIEPKIGTAKLRLFAPLSKWRTEERPERSYMQMCPNCVVSFSKAVTEAFLILLDYNLVAALSFKASDVCGFTGEFPHVYY</sequence>
<reference evidence="1 2" key="1">
    <citation type="submission" date="2021-06" db="EMBL/GenBank/DDBJ databases">
        <title>Caerostris extrusa draft genome.</title>
        <authorList>
            <person name="Kono N."/>
            <person name="Arakawa K."/>
        </authorList>
    </citation>
    <scope>NUCLEOTIDE SEQUENCE [LARGE SCALE GENOMIC DNA]</scope>
</reference>
<name>A0AAV4VY48_CAEEX</name>
<proteinExistence type="predicted"/>
<keyword evidence="2" id="KW-1185">Reference proteome</keyword>
<evidence type="ECO:0000313" key="2">
    <source>
        <dbReference type="Proteomes" id="UP001054945"/>
    </source>
</evidence>
<dbReference type="AlphaFoldDB" id="A0AAV4VY48"/>
<comment type="caution">
    <text evidence="1">The sequence shown here is derived from an EMBL/GenBank/DDBJ whole genome shotgun (WGS) entry which is preliminary data.</text>
</comment>
<evidence type="ECO:0000313" key="1">
    <source>
        <dbReference type="EMBL" id="GIY74874.1"/>
    </source>
</evidence>